<feature type="compositionally biased region" description="Basic and acidic residues" evidence="1">
    <location>
        <begin position="57"/>
        <end position="66"/>
    </location>
</feature>
<evidence type="ECO:0000313" key="3">
    <source>
        <dbReference type="Proteomes" id="UP001055247"/>
    </source>
</evidence>
<protein>
    <submittedName>
        <fullName evidence="2">Uncharacterized protein</fullName>
    </submittedName>
</protein>
<keyword evidence="3" id="KW-1185">Reference proteome</keyword>
<organism evidence="2 3">
    <name type="scientific">Methylobacterium hispanicum</name>
    <dbReference type="NCBI Taxonomy" id="270350"/>
    <lineage>
        <taxon>Bacteria</taxon>
        <taxon>Pseudomonadati</taxon>
        <taxon>Pseudomonadota</taxon>
        <taxon>Alphaproteobacteria</taxon>
        <taxon>Hyphomicrobiales</taxon>
        <taxon>Methylobacteriaceae</taxon>
        <taxon>Methylobacterium</taxon>
    </lineage>
</organism>
<evidence type="ECO:0000256" key="1">
    <source>
        <dbReference type="SAM" id="MobiDB-lite"/>
    </source>
</evidence>
<name>A0AAV4ZMM0_9HYPH</name>
<comment type="caution">
    <text evidence="2">The sequence shown here is derived from an EMBL/GenBank/DDBJ whole genome shotgun (WGS) entry which is preliminary data.</text>
</comment>
<gene>
    <name evidence="2" type="ORF">BHAOGJBA_2606</name>
</gene>
<dbReference type="Proteomes" id="UP001055247">
    <property type="component" value="Unassembled WGS sequence"/>
</dbReference>
<reference evidence="2" key="2">
    <citation type="submission" date="2021-08" db="EMBL/GenBank/DDBJ databases">
        <authorList>
            <person name="Tani A."/>
            <person name="Ola A."/>
            <person name="Ogura Y."/>
            <person name="Katsura K."/>
            <person name="Hayashi T."/>
        </authorList>
    </citation>
    <scope>NUCLEOTIDE SEQUENCE</scope>
    <source>
        <strain evidence="2">DSM 16372</strain>
    </source>
</reference>
<feature type="region of interest" description="Disordered" evidence="1">
    <location>
        <begin position="1"/>
        <end position="66"/>
    </location>
</feature>
<dbReference type="AlphaFoldDB" id="A0AAV4ZMM0"/>
<proteinExistence type="predicted"/>
<accession>A0AAV4ZMM0</accession>
<dbReference type="EMBL" id="BPQO01000009">
    <property type="protein sequence ID" value="GJD89081.1"/>
    <property type="molecule type" value="Genomic_DNA"/>
</dbReference>
<feature type="compositionally biased region" description="Low complexity" evidence="1">
    <location>
        <begin position="1"/>
        <end position="19"/>
    </location>
</feature>
<reference evidence="2" key="1">
    <citation type="journal article" date="2016" name="Front. Microbiol.">
        <title>Genome Sequence of the Piezophilic, Mesophilic Sulfate-Reducing Bacterium Desulfovibrio indicus J2T.</title>
        <authorList>
            <person name="Cao J."/>
            <person name="Maignien L."/>
            <person name="Shao Z."/>
            <person name="Alain K."/>
            <person name="Jebbar M."/>
        </authorList>
    </citation>
    <scope>NUCLEOTIDE SEQUENCE</scope>
    <source>
        <strain evidence="2">DSM 16372</strain>
    </source>
</reference>
<sequence>MALGQYATGHTAAGAGPAGRLAMRAAASPRGAGQLRVAKQLKPPRLSAAQASWADSCSEKPEKRAR</sequence>
<evidence type="ECO:0000313" key="2">
    <source>
        <dbReference type="EMBL" id="GJD89081.1"/>
    </source>
</evidence>